<accession>A0A4U5TSY7</accession>
<keyword evidence="1" id="KW-0732">Signal</keyword>
<evidence type="ECO:0000313" key="3">
    <source>
        <dbReference type="EMBL" id="TKS57459.1"/>
    </source>
</evidence>
<evidence type="ECO:0000256" key="1">
    <source>
        <dbReference type="SAM" id="SignalP"/>
    </source>
</evidence>
<dbReference type="AlphaFoldDB" id="A0A4U5TSY7"/>
<protein>
    <submittedName>
        <fullName evidence="3">DUF547 domain-containing protein</fullName>
    </submittedName>
</protein>
<name>A0A4U5TSY7_9FLAO</name>
<dbReference type="Pfam" id="PF04784">
    <property type="entry name" value="DUF547"/>
    <property type="match status" value="1"/>
</dbReference>
<dbReference type="InterPro" id="IPR006869">
    <property type="entry name" value="DUF547"/>
</dbReference>
<feature type="domain" description="DUF547" evidence="2">
    <location>
        <begin position="87"/>
        <end position="196"/>
    </location>
</feature>
<feature type="signal peptide" evidence="1">
    <location>
        <begin position="1"/>
        <end position="22"/>
    </location>
</feature>
<proteinExistence type="predicted"/>
<feature type="chain" id="PRO_5020874040" evidence="1">
    <location>
        <begin position="23"/>
        <end position="264"/>
    </location>
</feature>
<dbReference type="RefSeq" id="WP_138931160.1">
    <property type="nucleotide sequence ID" value="NZ_SWMU01000001.1"/>
</dbReference>
<dbReference type="OrthoDB" id="526867at2"/>
<gene>
    <name evidence="3" type="ORF">FCN74_03315</name>
</gene>
<evidence type="ECO:0000259" key="2">
    <source>
        <dbReference type="Pfam" id="PF04784"/>
    </source>
</evidence>
<sequence length="264" mass="30843">MKISLYSLATIFSMGILYNIIAQNTPQTFSFDNNNLKKNYQVNYSNWSTLLQKHVDEKGFVDYKSFVNDKDKLLKFTHHLENNIPQKHWSDNQKKAYLINAYNAYTIQLVIEHYPVKSIKDIGGVFSNVFKKDFINFNGEMIALDDIEKGMLFPMGDPRIHFAVNCASFSCPKLNNAPYYPENLDQQLNQAARDFINSKRNMLSPNKAKLSKIFKWYKSDFEQENQTLIDFINLYSETTLQDDISIEYLDYNWELNAIENANKS</sequence>
<dbReference type="PANTHER" id="PTHR46361:SF3">
    <property type="entry name" value="ELECTRON CARRIER_ PROTEIN DISULFIDE OXIDOREDUCTASE"/>
    <property type="match status" value="1"/>
</dbReference>
<evidence type="ECO:0000313" key="4">
    <source>
        <dbReference type="Proteomes" id="UP000306552"/>
    </source>
</evidence>
<dbReference type="EMBL" id="SWMU01000001">
    <property type="protein sequence ID" value="TKS57459.1"/>
    <property type="molecule type" value="Genomic_DNA"/>
</dbReference>
<dbReference type="Proteomes" id="UP000306552">
    <property type="component" value="Unassembled WGS sequence"/>
</dbReference>
<keyword evidence="4" id="KW-1185">Reference proteome</keyword>
<dbReference type="PANTHER" id="PTHR46361">
    <property type="entry name" value="ELECTRON CARRIER/ PROTEIN DISULFIDE OXIDOREDUCTASE"/>
    <property type="match status" value="1"/>
</dbReference>
<organism evidence="3 4">
    <name type="scientific">Mesohalobacter halotolerans</name>
    <dbReference type="NCBI Taxonomy" id="1883405"/>
    <lineage>
        <taxon>Bacteria</taxon>
        <taxon>Pseudomonadati</taxon>
        <taxon>Bacteroidota</taxon>
        <taxon>Flavobacteriia</taxon>
        <taxon>Flavobacteriales</taxon>
        <taxon>Flavobacteriaceae</taxon>
        <taxon>Mesohalobacter</taxon>
    </lineage>
</organism>
<reference evidence="3 4" key="1">
    <citation type="submission" date="2019-04" db="EMBL/GenBank/DDBJ databases">
        <title>Psychroflexus halotolerans sp. nov., isolated from a marine solar saltern.</title>
        <authorList>
            <person name="Feng X."/>
        </authorList>
    </citation>
    <scope>NUCLEOTIDE SEQUENCE [LARGE SCALE GENOMIC DNA]</scope>
    <source>
        <strain evidence="3 4">WDS2C27</strain>
    </source>
</reference>
<comment type="caution">
    <text evidence="3">The sequence shown here is derived from an EMBL/GenBank/DDBJ whole genome shotgun (WGS) entry which is preliminary data.</text>
</comment>